<name>A0A1Z5I8Y2_9LACO</name>
<gene>
    <name evidence="2" type="ORF">IWT30_00187</name>
</gene>
<dbReference type="Pfam" id="PF05016">
    <property type="entry name" value="ParE_toxin"/>
    <property type="match status" value="1"/>
</dbReference>
<sequence length="115" mass="13593">MSYKLAITNDAASDLHSIQEYLTEYFGQKTAEKSISKMIAQLQKLEAYPKMGTNAGSIDHQLEPFRYLRDKRNTVFYKIDEGQQRIIIERIFDNRENIIRELNDYFDINISFDDM</sequence>
<dbReference type="EMBL" id="BCMF01000001">
    <property type="protein sequence ID" value="GAW98243.1"/>
    <property type="molecule type" value="Genomic_DNA"/>
</dbReference>
<dbReference type="InterPro" id="IPR035093">
    <property type="entry name" value="RelE/ParE_toxin_dom_sf"/>
</dbReference>
<reference evidence="2 3" key="1">
    <citation type="submission" date="2015-11" db="EMBL/GenBank/DDBJ databases">
        <title>Draft genome sequences of new species of the genus Lactobacillus isolated from orchardgrass silage.</title>
        <authorList>
            <person name="Tohno M."/>
            <person name="Tanizawa Y."/>
            <person name="Arita M."/>
        </authorList>
    </citation>
    <scope>NUCLEOTIDE SEQUENCE [LARGE SCALE GENOMIC DNA]</scope>
    <source>
        <strain evidence="2 3">IWT30</strain>
    </source>
</reference>
<evidence type="ECO:0000313" key="2">
    <source>
        <dbReference type="EMBL" id="GAW98243.1"/>
    </source>
</evidence>
<dbReference type="Proteomes" id="UP000198374">
    <property type="component" value="Unassembled WGS sequence"/>
</dbReference>
<comment type="caution">
    <text evidence="2">The sequence shown here is derived from an EMBL/GenBank/DDBJ whole genome shotgun (WGS) entry which is preliminary data.</text>
</comment>
<dbReference type="AlphaFoldDB" id="A0A1Z5I8Y2"/>
<proteinExistence type="predicted"/>
<dbReference type="OrthoDB" id="2334860at2"/>
<evidence type="ECO:0000256" key="1">
    <source>
        <dbReference type="ARBA" id="ARBA00022649"/>
    </source>
</evidence>
<dbReference type="Gene3D" id="3.30.2310.20">
    <property type="entry name" value="RelE-like"/>
    <property type="match status" value="1"/>
</dbReference>
<organism evidence="2 3">
    <name type="scientific">Secundilactobacillus mixtipabuli</name>
    <dbReference type="NCBI Taxonomy" id="1435342"/>
    <lineage>
        <taxon>Bacteria</taxon>
        <taxon>Bacillati</taxon>
        <taxon>Bacillota</taxon>
        <taxon>Bacilli</taxon>
        <taxon>Lactobacillales</taxon>
        <taxon>Lactobacillaceae</taxon>
        <taxon>Secundilactobacillus</taxon>
    </lineage>
</organism>
<dbReference type="RefSeq" id="WP_159459252.1">
    <property type="nucleotide sequence ID" value="NZ_BCMF01000001.1"/>
</dbReference>
<keyword evidence="3" id="KW-1185">Reference proteome</keyword>
<evidence type="ECO:0000313" key="3">
    <source>
        <dbReference type="Proteomes" id="UP000198374"/>
    </source>
</evidence>
<dbReference type="InterPro" id="IPR007712">
    <property type="entry name" value="RelE/ParE_toxin"/>
</dbReference>
<protein>
    <submittedName>
        <fullName evidence="2">Plasmid stabilization system protein</fullName>
    </submittedName>
</protein>
<keyword evidence="1" id="KW-1277">Toxin-antitoxin system</keyword>
<accession>A0A1Z5I8Y2</accession>